<keyword evidence="2" id="KW-1185">Reference proteome</keyword>
<accession>A0A1Z5HX62</accession>
<evidence type="ECO:0000313" key="1">
    <source>
        <dbReference type="EMBL" id="GAW94122.1"/>
    </source>
</evidence>
<comment type="caution">
    <text evidence="1">The sequence shown here is derived from an EMBL/GenBank/DDBJ whole genome shotgun (WGS) entry which is preliminary data.</text>
</comment>
<name>A0A1Z5HX62_9FIRM</name>
<dbReference type="InterPro" id="IPR027706">
    <property type="entry name" value="PGP_Pase"/>
</dbReference>
<dbReference type="InterPro" id="IPR010021">
    <property type="entry name" value="PGPP1/Gep4"/>
</dbReference>
<dbReference type="Pfam" id="PF13242">
    <property type="entry name" value="Hydrolase_like"/>
    <property type="match status" value="1"/>
</dbReference>
<dbReference type="SUPFAM" id="SSF56784">
    <property type="entry name" value="HAD-like"/>
    <property type="match status" value="1"/>
</dbReference>
<organism evidence="1 2">
    <name type="scientific">Calderihabitans maritimus</name>
    <dbReference type="NCBI Taxonomy" id="1246530"/>
    <lineage>
        <taxon>Bacteria</taxon>
        <taxon>Bacillati</taxon>
        <taxon>Bacillota</taxon>
        <taxon>Clostridia</taxon>
        <taxon>Neomoorellales</taxon>
        <taxon>Calderihabitantaceae</taxon>
        <taxon>Calderihabitans</taxon>
    </lineage>
</organism>
<evidence type="ECO:0000313" key="2">
    <source>
        <dbReference type="Proteomes" id="UP000197032"/>
    </source>
</evidence>
<dbReference type="GO" id="GO:0005737">
    <property type="term" value="C:cytoplasm"/>
    <property type="evidence" value="ECO:0007669"/>
    <property type="project" value="TreeGrafter"/>
</dbReference>
<dbReference type="OrthoDB" id="9787572at2"/>
<dbReference type="Proteomes" id="UP000197032">
    <property type="component" value="Unassembled WGS sequence"/>
</dbReference>
<gene>
    <name evidence="1" type="ORF">KKC1_32360</name>
</gene>
<dbReference type="CDD" id="cd16416">
    <property type="entry name" value="HAD_BsYqeG-like"/>
    <property type="match status" value="1"/>
</dbReference>
<dbReference type="PANTHER" id="PTHR19288:SF25">
    <property type="entry name" value="PHOSPHATIDYLGLYCEROPHOSPHATASE GEP4, MITOCHONDRIAL"/>
    <property type="match status" value="1"/>
</dbReference>
<protein>
    <submittedName>
        <fullName evidence="1">Predicted hydrolase of the HAD superfamily</fullName>
    </submittedName>
</protein>
<keyword evidence="1" id="KW-0378">Hydrolase</keyword>
<dbReference type="NCBIfam" id="TIGR01668">
    <property type="entry name" value="YqeG_hyp_ppase"/>
    <property type="match status" value="1"/>
</dbReference>
<dbReference type="InterPro" id="IPR023214">
    <property type="entry name" value="HAD_sf"/>
</dbReference>
<dbReference type="GO" id="GO:0008962">
    <property type="term" value="F:phosphatidylglycerophosphatase activity"/>
    <property type="evidence" value="ECO:0007669"/>
    <property type="project" value="InterPro"/>
</dbReference>
<dbReference type="Gene3D" id="3.40.50.1000">
    <property type="entry name" value="HAD superfamily/HAD-like"/>
    <property type="match status" value="1"/>
</dbReference>
<dbReference type="NCBIfam" id="TIGR01662">
    <property type="entry name" value="HAD-SF-IIIA"/>
    <property type="match status" value="1"/>
</dbReference>
<dbReference type="PANTHER" id="PTHR19288">
    <property type="entry name" value="4-NITROPHENYLPHOSPHATASE-RELATED"/>
    <property type="match status" value="1"/>
</dbReference>
<proteinExistence type="predicted"/>
<dbReference type="InterPro" id="IPR006549">
    <property type="entry name" value="HAD-SF_hydro_IIIA"/>
</dbReference>
<sequence>MLKLLKPNLFVNSLLEVSVDQLKKIGIKGLIIDLDNTITYWNDRRITPEVEAWFANLYQHGIRACIVSNNRGDRVDHVARTLRVPYISGAGKPRRRAFLRALEVLDCRAEEAGVVGDQLFTDILGGNRMGLYTILVVPLGPREFIGTRFIRKVERIIMPFIKQ</sequence>
<dbReference type="RefSeq" id="WP_088555131.1">
    <property type="nucleotide sequence ID" value="NZ_BDGJ01000198.1"/>
</dbReference>
<reference evidence="2" key="1">
    <citation type="journal article" date="2017" name="Appl. Environ. Microbiol.">
        <title>Genomic Analysis of Calderihabitans maritimus KKC1, a Thermophilic, Hydrogenogenic, Carboxydotrophic Bacterium Isolated from Marine Sediment.</title>
        <authorList>
            <person name="Omae K."/>
            <person name="Yoneda Y."/>
            <person name="Fukuyama Y."/>
            <person name="Yoshida T."/>
            <person name="Sako Y."/>
        </authorList>
    </citation>
    <scope>NUCLEOTIDE SEQUENCE [LARGE SCALE GENOMIC DNA]</scope>
    <source>
        <strain evidence="2">KKC1</strain>
    </source>
</reference>
<dbReference type="Pfam" id="PF09419">
    <property type="entry name" value="PGP_phosphatase"/>
    <property type="match status" value="1"/>
</dbReference>
<dbReference type="EMBL" id="BDGJ01000198">
    <property type="protein sequence ID" value="GAW94122.1"/>
    <property type="molecule type" value="Genomic_DNA"/>
</dbReference>
<dbReference type="InterPro" id="IPR036412">
    <property type="entry name" value="HAD-like_sf"/>
</dbReference>
<dbReference type="AlphaFoldDB" id="A0A1Z5HX62"/>